<dbReference type="InterPro" id="IPR005162">
    <property type="entry name" value="Retrotrans_gag_dom"/>
</dbReference>
<comment type="caution">
    <text evidence="2">The sequence shown here is derived from an EMBL/GenBank/DDBJ whole genome shotgun (WGS) entry which is preliminary data.</text>
</comment>
<evidence type="ECO:0000313" key="2">
    <source>
        <dbReference type="EMBL" id="CAD6223140.1"/>
    </source>
</evidence>
<dbReference type="Pfam" id="PF03732">
    <property type="entry name" value="Retrotrans_gag"/>
    <property type="match status" value="1"/>
</dbReference>
<accession>A0A811NIA0</accession>
<gene>
    <name evidence="2" type="ORF">NCGR_LOCUS15569</name>
</gene>
<feature type="domain" description="Retrotransposon gag" evidence="1">
    <location>
        <begin position="133"/>
        <end position="218"/>
    </location>
</feature>
<protein>
    <recommendedName>
        <fullName evidence="1">Retrotransposon gag domain-containing protein</fullName>
    </recommendedName>
</protein>
<keyword evidence="3" id="KW-1185">Reference proteome</keyword>
<dbReference type="AlphaFoldDB" id="A0A811NIA0"/>
<proteinExistence type="predicted"/>
<name>A0A811NIA0_9POAL</name>
<reference evidence="2" key="1">
    <citation type="submission" date="2020-10" db="EMBL/GenBank/DDBJ databases">
        <authorList>
            <person name="Han B."/>
            <person name="Lu T."/>
            <person name="Zhao Q."/>
            <person name="Huang X."/>
            <person name="Zhao Y."/>
        </authorList>
    </citation>
    <scope>NUCLEOTIDE SEQUENCE</scope>
</reference>
<evidence type="ECO:0000259" key="1">
    <source>
        <dbReference type="Pfam" id="PF03732"/>
    </source>
</evidence>
<dbReference type="Proteomes" id="UP000604825">
    <property type="component" value="Unassembled WGS sequence"/>
</dbReference>
<sequence>MEKLFEESDTAVERRILDSELRQDARLSIIEQAASEGVVDDLCLRIGKLDKYWNRSVIEATVEPALILEPPIKSEQHVAPPPAGYMAARPNGHRVDNHHPKNEQGLSPPSLIPWSWVWPIPLQILLSYMCSRMQFTGPAKRWIQSATPKLQTMQWSEFRSALHTRFDRDQHEFLLRQLYRIRQTSSVQDYVDRFSQLTAYDPTTNSLHYITRFTDGLHRDIRAIILVQHPSSLDWKKQAILQRSVTGGVLMLHWCHNELRRAPTLCLLHQELISHKQLPLISRVRAPNLWIVVLPTSRHIVVLTGCAITAERSGVGTTSVRPSRSPCARRTLCSFLD</sequence>
<dbReference type="EMBL" id="CAJGYO010000004">
    <property type="protein sequence ID" value="CAD6223140.1"/>
    <property type="molecule type" value="Genomic_DNA"/>
</dbReference>
<evidence type="ECO:0000313" key="3">
    <source>
        <dbReference type="Proteomes" id="UP000604825"/>
    </source>
</evidence>
<organism evidence="2 3">
    <name type="scientific">Miscanthus lutarioriparius</name>
    <dbReference type="NCBI Taxonomy" id="422564"/>
    <lineage>
        <taxon>Eukaryota</taxon>
        <taxon>Viridiplantae</taxon>
        <taxon>Streptophyta</taxon>
        <taxon>Embryophyta</taxon>
        <taxon>Tracheophyta</taxon>
        <taxon>Spermatophyta</taxon>
        <taxon>Magnoliopsida</taxon>
        <taxon>Liliopsida</taxon>
        <taxon>Poales</taxon>
        <taxon>Poaceae</taxon>
        <taxon>PACMAD clade</taxon>
        <taxon>Panicoideae</taxon>
        <taxon>Andropogonodae</taxon>
        <taxon>Andropogoneae</taxon>
        <taxon>Saccharinae</taxon>
        <taxon>Miscanthus</taxon>
    </lineage>
</organism>
<dbReference type="OrthoDB" id="696591at2759"/>